<evidence type="ECO:0000313" key="2">
    <source>
        <dbReference type="EMBL" id="KAG7364091.1"/>
    </source>
</evidence>
<gene>
    <name evidence="1" type="ORF">IV203_006325</name>
    <name evidence="2" type="ORF">IV203_037293</name>
</gene>
<dbReference type="EMBL" id="JAGRRH010000051">
    <property type="protein sequence ID" value="KAG7338689.1"/>
    <property type="molecule type" value="Genomic_DNA"/>
</dbReference>
<protein>
    <submittedName>
        <fullName evidence="2">Uncharacterized protein</fullName>
    </submittedName>
</protein>
<sequence length="371" mass="40696">MAAITTTGDKFGDKLAAALQTQHQPPQAGLMPDQIVQLVAHINQMTQRNQVPTQEQTIPADRLSAEQRIALHGWSNLSPSEPLAEFWTHYDNTKTTGNLKTAIKHHLSKLLQTAEPTFDSTILNKTLIDTVSYGDPTHPASHGPLPTNGLLLRTPAFRACTAPAILATLTRAITEFFEMIPTQSELDCGTYPTVSVLPTLLEKIKDGNILQDTKDIPDMFFHPTVLKERQQLPPPPPPRSLDSFSVSALTTPTKFSNQGQRSPALTTRLNPNHHPALTAAVQSWQTSHPNSPLPRLQDILTCNKMDTNEALTTCKLAPTDCLCYVLLGSCVGACSLTHPNHTNLPPDFLNQFCVALNKTRPSKRRKPHTGS</sequence>
<evidence type="ECO:0000313" key="3">
    <source>
        <dbReference type="Proteomes" id="UP000693970"/>
    </source>
</evidence>
<evidence type="ECO:0000313" key="1">
    <source>
        <dbReference type="EMBL" id="KAG7338689.1"/>
    </source>
</evidence>
<dbReference type="EMBL" id="JAGRRH010000009">
    <property type="protein sequence ID" value="KAG7364091.1"/>
    <property type="molecule type" value="Genomic_DNA"/>
</dbReference>
<organism evidence="2 3">
    <name type="scientific">Nitzschia inconspicua</name>
    <dbReference type="NCBI Taxonomy" id="303405"/>
    <lineage>
        <taxon>Eukaryota</taxon>
        <taxon>Sar</taxon>
        <taxon>Stramenopiles</taxon>
        <taxon>Ochrophyta</taxon>
        <taxon>Bacillariophyta</taxon>
        <taxon>Bacillariophyceae</taxon>
        <taxon>Bacillariophycidae</taxon>
        <taxon>Bacillariales</taxon>
        <taxon>Bacillariaceae</taxon>
        <taxon>Nitzschia</taxon>
    </lineage>
</organism>
<dbReference type="AlphaFoldDB" id="A0A9K3PYF4"/>
<name>A0A9K3PYF4_9STRA</name>
<comment type="caution">
    <text evidence="2">The sequence shown here is derived from an EMBL/GenBank/DDBJ whole genome shotgun (WGS) entry which is preliminary data.</text>
</comment>
<dbReference type="Proteomes" id="UP000693970">
    <property type="component" value="Unassembled WGS sequence"/>
</dbReference>
<reference evidence="2" key="2">
    <citation type="submission" date="2021-04" db="EMBL/GenBank/DDBJ databases">
        <authorList>
            <person name="Podell S."/>
        </authorList>
    </citation>
    <scope>NUCLEOTIDE SEQUENCE</scope>
    <source>
        <strain evidence="2">Hildebrandi</strain>
    </source>
</reference>
<proteinExistence type="predicted"/>
<keyword evidence="3" id="KW-1185">Reference proteome</keyword>
<reference evidence="2" key="1">
    <citation type="journal article" date="2021" name="Sci. Rep.">
        <title>Diploid genomic architecture of Nitzschia inconspicua, an elite biomass production diatom.</title>
        <authorList>
            <person name="Oliver A."/>
            <person name="Podell S."/>
            <person name="Pinowska A."/>
            <person name="Traller J.C."/>
            <person name="Smith S.R."/>
            <person name="McClure R."/>
            <person name="Beliaev A."/>
            <person name="Bohutskyi P."/>
            <person name="Hill E.A."/>
            <person name="Rabines A."/>
            <person name="Zheng H."/>
            <person name="Allen L.Z."/>
            <person name="Kuo A."/>
            <person name="Grigoriev I.V."/>
            <person name="Allen A.E."/>
            <person name="Hazlebeck D."/>
            <person name="Allen E.E."/>
        </authorList>
    </citation>
    <scope>NUCLEOTIDE SEQUENCE</scope>
    <source>
        <strain evidence="2">Hildebrandi</strain>
    </source>
</reference>
<accession>A0A9K3PYF4</accession>